<evidence type="ECO:0000256" key="2">
    <source>
        <dbReference type="ARBA" id="ARBA00023002"/>
    </source>
</evidence>
<evidence type="ECO:0000256" key="1">
    <source>
        <dbReference type="ARBA" id="ARBA00006484"/>
    </source>
</evidence>
<comment type="caution">
    <text evidence="3">The sequence shown here is derived from an EMBL/GenBank/DDBJ whole genome shotgun (WGS) entry which is preliminary data.</text>
</comment>
<dbReference type="PRINTS" id="PR00081">
    <property type="entry name" value="GDHRDH"/>
</dbReference>
<name>A0A4R5PL67_9HYPH</name>
<dbReference type="SUPFAM" id="SSF51735">
    <property type="entry name" value="NAD(P)-binding Rossmann-fold domains"/>
    <property type="match status" value="1"/>
</dbReference>
<dbReference type="PANTHER" id="PTHR43639">
    <property type="entry name" value="OXIDOREDUCTASE, SHORT-CHAIN DEHYDROGENASE/REDUCTASE FAMILY (AFU_ORTHOLOGUE AFUA_5G02870)"/>
    <property type="match status" value="1"/>
</dbReference>
<dbReference type="InterPro" id="IPR020904">
    <property type="entry name" value="Sc_DH/Rdtase_CS"/>
</dbReference>
<keyword evidence="4" id="KW-1185">Reference proteome</keyword>
<organism evidence="3 4">
    <name type="scientific">Pseudohoeflea suaedae</name>
    <dbReference type="NCBI Taxonomy" id="877384"/>
    <lineage>
        <taxon>Bacteria</taxon>
        <taxon>Pseudomonadati</taxon>
        <taxon>Pseudomonadota</taxon>
        <taxon>Alphaproteobacteria</taxon>
        <taxon>Hyphomicrobiales</taxon>
        <taxon>Rhizobiaceae</taxon>
        <taxon>Pseudohoeflea</taxon>
    </lineage>
</organism>
<dbReference type="PRINTS" id="PR00080">
    <property type="entry name" value="SDRFAMILY"/>
</dbReference>
<proteinExistence type="inferred from homology"/>
<keyword evidence="2" id="KW-0560">Oxidoreductase</keyword>
<dbReference type="InterPro" id="IPR002347">
    <property type="entry name" value="SDR_fam"/>
</dbReference>
<comment type="similarity">
    <text evidence="1">Belongs to the short-chain dehydrogenases/reductases (SDR) family.</text>
</comment>
<dbReference type="Gene3D" id="3.40.50.720">
    <property type="entry name" value="NAD(P)-binding Rossmann-like Domain"/>
    <property type="match status" value="1"/>
</dbReference>
<dbReference type="FunFam" id="3.40.50.720:FF:000173">
    <property type="entry name" value="3-oxoacyl-[acyl-carrier protein] reductase"/>
    <property type="match status" value="1"/>
</dbReference>
<evidence type="ECO:0000313" key="4">
    <source>
        <dbReference type="Proteomes" id="UP000295131"/>
    </source>
</evidence>
<dbReference type="Pfam" id="PF13561">
    <property type="entry name" value="adh_short_C2"/>
    <property type="match status" value="1"/>
</dbReference>
<dbReference type="CDD" id="cd05233">
    <property type="entry name" value="SDR_c"/>
    <property type="match status" value="1"/>
</dbReference>
<dbReference type="RefSeq" id="WP_133282514.1">
    <property type="nucleotide sequence ID" value="NZ_SMSI01000001.1"/>
</dbReference>
<dbReference type="OrthoDB" id="20590at2"/>
<reference evidence="3 4" key="1">
    <citation type="journal article" date="2013" name="Int. J. Syst. Evol. Microbiol.">
        <title>Hoeflea suaedae sp. nov., an endophytic bacterium isolated from the root of the halophyte Suaeda maritima.</title>
        <authorList>
            <person name="Chung E.J."/>
            <person name="Park J.A."/>
            <person name="Pramanik P."/>
            <person name="Bibi F."/>
            <person name="Jeon C.O."/>
            <person name="Chung Y.R."/>
        </authorList>
    </citation>
    <scope>NUCLEOTIDE SEQUENCE [LARGE SCALE GENOMIC DNA]</scope>
    <source>
        <strain evidence="3 4">YC6898</strain>
    </source>
</reference>
<gene>
    <name evidence="3" type="ORF">E2A64_00585</name>
</gene>
<sequence>MSGARTLLVTGGSRGIGAAICRKAADDGWRVAVNYVSNDAAAAKVVADIEAKGGEAFAVKGDLGSEEDILSIYKAIDDRWGRIDGLVNNAGVLGDKARVEDFDAARIERTMRVNVTGLILCSREAVRRMSTRFGGRGGAIVNISSVAARLGSADEYVDYAASKAAVDTFTRGLALEVAEDGIRVNSVRPGTTYTDIHASGGQPDRPERVRGAVPMKRIGEPEEIADGVIYLLSDRASYVTGTFLEVSGGR</sequence>
<dbReference type="PROSITE" id="PS00061">
    <property type="entry name" value="ADH_SHORT"/>
    <property type="match status" value="1"/>
</dbReference>
<protein>
    <submittedName>
        <fullName evidence="3">SDR family oxidoreductase</fullName>
    </submittedName>
</protein>
<dbReference type="GO" id="GO:0016491">
    <property type="term" value="F:oxidoreductase activity"/>
    <property type="evidence" value="ECO:0007669"/>
    <property type="project" value="UniProtKB-KW"/>
</dbReference>
<dbReference type="InterPro" id="IPR036291">
    <property type="entry name" value="NAD(P)-bd_dom_sf"/>
</dbReference>
<dbReference type="Proteomes" id="UP000295131">
    <property type="component" value="Unassembled WGS sequence"/>
</dbReference>
<dbReference type="AlphaFoldDB" id="A0A4R5PL67"/>
<dbReference type="PANTHER" id="PTHR43639:SF1">
    <property type="entry name" value="SHORT-CHAIN DEHYDROGENASE_REDUCTASE FAMILY PROTEIN"/>
    <property type="match status" value="1"/>
</dbReference>
<accession>A0A4R5PL67</accession>
<evidence type="ECO:0000313" key="3">
    <source>
        <dbReference type="EMBL" id="TDH37676.1"/>
    </source>
</evidence>
<dbReference type="EMBL" id="SMSI01000001">
    <property type="protein sequence ID" value="TDH37676.1"/>
    <property type="molecule type" value="Genomic_DNA"/>
</dbReference>